<protein>
    <submittedName>
        <fullName evidence="1">TOMM propeptide domain protein</fullName>
    </submittedName>
</protein>
<reference evidence="1 2" key="1">
    <citation type="journal article" date="2011" name="Stand. Genomic Sci.">
        <title>Complete genome sequence of Haliscomenobacter hydrossis type strain (O).</title>
        <authorList>
            <consortium name="US DOE Joint Genome Institute (JGI-PGF)"/>
            <person name="Daligault H."/>
            <person name="Lapidus A."/>
            <person name="Zeytun A."/>
            <person name="Nolan M."/>
            <person name="Lucas S."/>
            <person name="Del Rio T.G."/>
            <person name="Tice H."/>
            <person name="Cheng J.F."/>
            <person name="Tapia R."/>
            <person name="Han C."/>
            <person name="Goodwin L."/>
            <person name="Pitluck S."/>
            <person name="Liolios K."/>
            <person name="Pagani I."/>
            <person name="Ivanova N."/>
            <person name="Huntemann M."/>
            <person name="Mavromatis K."/>
            <person name="Mikhailova N."/>
            <person name="Pati A."/>
            <person name="Chen A."/>
            <person name="Palaniappan K."/>
            <person name="Land M."/>
            <person name="Hauser L."/>
            <person name="Brambilla E.M."/>
            <person name="Rohde M."/>
            <person name="Verbarg S."/>
            <person name="Goker M."/>
            <person name="Bristow J."/>
            <person name="Eisen J.A."/>
            <person name="Markowitz V."/>
            <person name="Hugenholtz P."/>
            <person name="Kyrpides N.C."/>
            <person name="Klenk H.P."/>
            <person name="Woyke T."/>
        </authorList>
    </citation>
    <scope>NUCLEOTIDE SEQUENCE [LARGE SCALE GENOMIC DNA]</scope>
    <source>
        <strain evidence="2">ATCC 27775 / DSM 1100 / LMG 10767 / O</strain>
    </source>
</reference>
<evidence type="ECO:0000313" key="2">
    <source>
        <dbReference type="Proteomes" id="UP000008461"/>
    </source>
</evidence>
<dbReference type="OrthoDB" id="1275056at2"/>
<dbReference type="KEGG" id="hhy:Halhy_0678"/>
<dbReference type="Proteomes" id="UP000008461">
    <property type="component" value="Chromosome"/>
</dbReference>
<keyword evidence="2" id="KW-1185">Reference proteome</keyword>
<dbReference type="eggNOG" id="ENOG50340DY">
    <property type="taxonomic scope" value="Bacteria"/>
</dbReference>
<proteinExistence type="predicted"/>
<reference key="2">
    <citation type="submission" date="2011-04" db="EMBL/GenBank/DDBJ databases">
        <title>Complete sequence of chromosome of Haliscomenobacter hydrossis DSM 1100.</title>
        <authorList>
            <consortium name="US DOE Joint Genome Institute (JGI-PGF)"/>
            <person name="Lucas S."/>
            <person name="Han J."/>
            <person name="Lapidus A."/>
            <person name="Bruce D."/>
            <person name="Goodwin L."/>
            <person name="Pitluck S."/>
            <person name="Peters L."/>
            <person name="Kyrpides N."/>
            <person name="Mavromatis K."/>
            <person name="Ivanova N."/>
            <person name="Ovchinnikova G."/>
            <person name="Pagani I."/>
            <person name="Daligault H."/>
            <person name="Detter J.C."/>
            <person name="Han C."/>
            <person name="Land M."/>
            <person name="Hauser L."/>
            <person name="Markowitz V."/>
            <person name="Cheng J.-F."/>
            <person name="Hugenholtz P."/>
            <person name="Woyke T."/>
            <person name="Wu D."/>
            <person name="Verbarg S."/>
            <person name="Frueling A."/>
            <person name="Brambilla E."/>
            <person name="Klenk H.-P."/>
            <person name="Eisen J.A."/>
        </authorList>
    </citation>
    <scope>NUCLEOTIDE SEQUENCE</scope>
    <source>
        <strain>DSM 1100</strain>
    </source>
</reference>
<dbReference type="GO" id="GO:0003824">
    <property type="term" value="F:catalytic activity"/>
    <property type="evidence" value="ECO:0007669"/>
    <property type="project" value="InterPro"/>
</dbReference>
<evidence type="ECO:0000313" key="1">
    <source>
        <dbReference type="EMBL" id="AEE48586.1"/>
    </source>
</evidence>
<dbReference type="AlphaFoldDB" id="F4L1P2"/>
<dbReference type="Gene3D" id="3.90.330.10">
    <property type="entry name" value="Nitrile hydratase alpha /Thiocyanate hydrolase gamma"/>
    <property type="match status" value="1"/>
</dbReference>
<sequence length="117" mass="12753">MTFLEQQHQGAQFLGLLTQKAWESSEFKNLLINDPKAAIEQATGRELPFLDDKKIVVTDQTDTSTIYINIPAQPSFDELELTEEQLELVAGGATPLAYAAGVAVGVGVCWLAAKLLF</sequence>
<dbReference type="InterPro" id="IPR036648">
    <property type="entry name" value="CN_Hdrase_a/SCN_Hdrase_g_sf"/>
</dbReference>
<dbReference type="GO" id="GO:0046914">
    <property type="term" value="F:transition metal ion binding"/>
    <property type="evidence" value="ECO:0007669"/>
    <property type="project" value="InterPro"/>
</dbReference>
<dbReference type="InterPro" id="IPR022513">
    <property type="entry name" value="TOMM_pelo"/>
</dbReference>
<dbReference type="STRING" id="760192.Halhy_0678"/>
<gene>
    <name evidence="1" type="ordered locus">Halhy_0678</name>
</gene>
<organism evidence="1 2">
    <name type="scientific">Haliscomenobacter hydrossis (strain ATCC 27775 / DSM 1100 / LMG 10767 / O)</name>
    <dbReference type="NCBI Taxonomy" id="760192"/>
    <lineage>
        <taxon>Bacteria</taxon>
        <taxon>Pseudomonadati</taxon>
        <taxon>Bacteroidota</taxon>
        <taxon>Saprospiria</taxon>
        <taxon>Saprospirales</taxon>
        <taxon>Haliscomenobacteraceae</taxon>
        <taxon>Haliscomenobacter</taxon>
    </lineage>
</organism>
<dbReference type="RefSeq" id="WP_013763150.1">
    <property type="nucleotide sequence ID" value="NC_015510.1"/>
</dbReference>
<name>F4L1P2_HALH1</name>
<accession>F4L1P2</accession>
<dbReference type="EMBL" id="CP002691">
    <property type="protein sequence ID" value="AEE48586.1"/>
    <property type="molecule type" value="Genomic_DNA"/>
</dbReference>
<dbReference type="HOGENOM" id="CLU_2081525_0_0_10"/>
<dbReference type="NCBIfam" id="TIGR03793">
    <property type="entry name" value="leader_NHLP"/>
    <property type="match status" value="1"/>
</dbReference>
<dbReference type="SUPFAM" id="SSF56209">
    <property type="entry name" value="Nitrile hydratase alpha chain"/>
    <property type="match status" value="1"/>
</dbReference>